<reference evidence="1" key="1">
    <citation type="submission" date="2020-02" db="EMBL/GenBank/DDBJ databases">
        <authorList>
            <person name="Meier V. D."/>
        </authorList>
    </citation>
    <scope>NUCLEOTIDE SEQUENCE</scope>
    <source>
        <strain evidence="1">AVDCRST_MAG21</strain>
    </source>
</reference>
<dbReference type="EMBL" id="CADCUL010000147">
    <property type="protein sequence ID" value="CAA9380605.1"/>
    <property type="molecule type" value="Genomic_DNA"/>
</dbReference>
<dbReference type="AlphaFoldDB" id="A0A6J4NCL6"/>
<evidence type="ECO:0000313" key="1">
    <source>
        <dbReference type="EMBL" id="CAA9380605.1"/>
    </source>
</evidence>
<gene>
    <name evidence="1" type="ORF">AVDCRST_MAG21-1486</name>
</gene>
<organism evidence="1">
    <name type="scientific">uncultured Nocardioidaceae bacterium</name>
    <dbReference type="NCBI Taxonomy" id="253824"/>
    <lineage>
        <taxon>Bacteria</taxon>
        <taxon>Bacillati</taxon>
        <taxon>Actinomycetota</taxon>
        <taxon>Actinomycetes</taxon>
        <taxon>Propionibacteriales</taxon>
        <taxon>Nocardioidaceae</taxon>
        <taxon>environmental samples</taxon>
    </lineage>
</organism>
<protein>
    <submittedName>
        <fullName evidence="1">Uncharacterized protein</fullName>
    </submittedName>
</protein>
<proteinExistence type="predicted"/>
<name>A0A6J4NCL6_9ACTN</name>
<accession>A0A6J4NCL6</accession>
<sequence>MLALACDRITERGDDFGFADLLVNDLTGHATADDVGVRRSNHEHRATPTVLEPQIGWAMLPAGIIRELLRYTRLGAGGALGYAIPWPDPPVTHAS</sequence>